<proteinExistence type="predicted"/>
<name>A0A0F7FGB0_9CREN</name>
<dbReference type="AlphaFoldDB" id="A0A0F7FGB0"/>
<dbReference type="RefSeq" id="WP_052883547.1">
    <property type="nucleotide sequence ID" value="NZ_CP009961.1"/>
</dbReference>
<organism evidence="1 2">
    <name type="scientific">Infirmifilum uzonense</name>
    <dbReference type="NCBI Taxonomy" id="1550241"/>
    <lineage>
        <taxon>Archaea</taxon>
        <taxon>Thermoproteota</taxon>
        <taxon>Thermoprotei</taxon>
        <taxon>Thermofilales</taxon>
        <taxon>Thermofilaceae</taxon>
        <taxon>Infirmifilum</taxon>
    </lineage>
</organism>
<dbReference type="KEGG" id="thf:MA03_01315"/>
<dbReference type="Proteomes" id="UP000067434">
    <property type="component" value="Chromosome"/>
</dbReference>
<evidence type="ECO:0000313" key="1">
    <source>
        <dbReference type="EMBL" id="AKG38199.1"/>
    </source>
</evidence>
<dbReference type="GeneID" id="25400828"/>
<dbReference type="EMBL" id="CP009961">
    <property type="protein sequence ID" value="AKG38199.1"/>
    <property type="molecule type" value="Genomic_DNA"/>
</dbReference>
<dbReference type="STRING" id="1550241.MA03_01315"/>
<reference evidence="1 2" key="1">
    <citation type="journal article" date="2015" name="Stand. Genomic Sci.">
        <title>Complete genome sequence of and proposal of Thermofilum uzonense sp. nov. a novel hyperthermophilic crenarchaeon and emended description of the genus Thermofilum.</title>
        <authorList>
            <person name="Toshchakov S.V."/>
            <person name="Korzhenkov A.A."/>
            <person name="Samarov N.I."/>
            <person name="Mazunin I.O."/>
            <person name="Mozhey O.I."/>
            <person name="Shmyr I.S."/>
            <person name="Derbikova K.S."/>
            <person name="Taranov E.A."/>
            <person name="Dominova I.N."/>
            <person name="Bonch-Osmolovskaya E.A."/>
            <person name="Patrushev M.V."/>
            <person name="Podosokorskaya O.A."/>
            <person name="Kublanov I.V."/>
        </authorList>
    </citation>
    <scope>NUCLEOTIDE SEQUENCE [LARGE SCALE GENOMIC DNA]</scope>
    <source>
        <strain evidence="1 2">1807-2</strain>
    </source>
</reference>
<protein>
    <submittedName>
        <fullName evidence="1">Uncharacterized protein</fullName>
    </submittedName>
</protein>
<gene>
    <name evidence="1" type="ORF">MA03_01315</name>
</gene>
<dbReference type="HOGENOM" id="CLU_2140334_0_0_2"/>
<dbReference type="OrthoDB" id="380901at2157"/>
<keyword evidence="2" id="KW-1185">Reference proteome</keyword>
<sequence length="125" mass="14571">MASETRSFEIEGIKFYILEGFQELYRVLASLEKNPKWDVLALDQYMTVEIVSLGDKVRLAMYAEVDGKKLPPDIMQQEEVEIEVREEKIILKSFYEYPAMSKYTAMAIVKRINSFREVLSSILSF</sequence>
<evidence type="ECO:0000313" key="2">
    <source>
        <dbReference type="Proteomes" id="UP000067434"/>
    </source>
</evidence>
<dbReference type="PATRIC" id="fig|1550241.5.peg.270"/>
<accession>A0A0F7FGB0</accession>